<dbReference type="InterPro" id="IPR010131">
    <property type="entry name" value="MdtP/NodT-like"/>
</dbReference>
<dbReference type="EMBL" id="AP027081">
    <property type="protein sequence ID" value="BDU77906.1"/>
    <property type="molecule type" value="Genomic_DNA"/>
</dbReference>
<dbReference type="Proteomes" id="UP001228113">
    <property type="component" value="Chromosome"/>
</dbReference>
<evidence type="ECO:0000313" key="5">
    <source>
        <dbReference type="Proteomes" id="UP001228113"/>
    </source>
</evidence>
<accession>A0AA48GRG9</accession>
<dbReference type="SUPFAM" id="SSF56954">
    <property type="entry name" value="Outer membrane efflux proteins (OEP)"/>
    <property type="match status" value="1"/>
</dbReference>
<sequence>MRIALLLALGLLPTGGWAQAPLPDDPRIQALIQEALEANPDLQRARATAQAEKERIPQAGALPDPSLSLGIQNDGFKKIQIGQMEGSYWQVMITQPLPWPGKRGLRTDIARIGAQAADEATQRTRLTLEADVRRAYLALLLSRSQLRLLEDQALLLQQAEATARIRYEVGQGAQADLLRAQLERTRLDQTRLRLQTEERTALAGLNRLRAKPAEAPVEDGAPMSALPDPGPIDPAAALPEALDHTPEVKTAHLGALQSDKAVALARLDRRPDFGVTAGIMPRGGLDPMWNAGISISLPLWSGRKQARAVVEQEARRRASGAEEASVRTMVTQRVQERATQMTSALGILKLYRGGLLVQSEASFRATLAQYEVGRAPFLSVLEALNGWVADQSGLLQAQAQAQAVAIAHREFTLAATPPVGATALAGSGMGGGSTPSGAATAARPAGSKADAGSDSSSMTSM</sequence>
<feature type="region of interest" description="Disordered" evidence="2">
    <location>
        <begin position="426"/>
        <end position="461"/>
    </location>
</feature>
<dbReference type="InterPro" id="IPR003423">
    <property type="entry name" value="OMP_efflux"/>
</dbReference>
<dbReference type="PANTHER" id="PTHR30203">
    <property type="entry name" value="OUTER MEMBRANE CATION EFFLUX PROTEIN"/>
    <property type="match status" value="1"/>
</dbReference>
<reference evidence="4" key="1">
    <citation type="journal article" date="2023" name="Int. J. Syst. Evol. Microbiol.">
        <title>Mesoterricola silvestris gen. nov., sp. nov., Mesoterricola sediminis sp. nov., Geothrix oryzae sp. nov., Geothrix edaphica sp. nov., Geothrix rubra sp. nov., and Geothrix limicola sp. nov., six novel members of Acidobacteriota isolated from soils.</title>
        <authorList>
            <person name="Itoh H."/>
            <person name="Sugisawa Y."/>
            <person name="Mise K."/>
            <person name="Xu Z."/>
            <person name="Kuniyasu M."/>
            <person name="Ushijima N."/>
            <person name="Kawano K."/>
            <person name="Kobayashi E."/>
            <person name="Shiratori Y."/>
            <person name="Masuda Y."/>
            <person name="Senoo K."/>
        </authorList>
    </citation>
    <scope>NUCLEOTIDE SEQUENCE</scope>
    <source>
        <strain evidence="4">W786</strain>
    </source>
</reference>
<name>A0AA48GRG9_9BACT</name>
<dbReference type="PANTHER" id="PTHR30203:SF24">
    <property type="entry name" value="BLR4935 PROTEIN"/>
    <property type="match status" value="1"/>
</dbReference>
<feature type="chain" id="PRO_5041257524" description="TolC family protein" evidence="3">
    <location>
        <begin position="21"/>
        <end position="461"/>
    </location>
</feature>
<dbReference type="KEGG" id="msea:METESE_28640"/>
<dbReference type="Gene3D" id="1.20.1600.10">
    <property type="entry name" value="Outer membrane efflux proteins (OEP)"/>
    <property type="match status" value="1"/>
</dbReference>
<keyword evidence="5" id="KW-1185">Reference proteome</keyword>
<protein>
    <recommendedName>
        <fullName evidence="6">TolC family protein</fullName>
    </recommendedName>
</protein>
<evidence type="ECO:0000256" key="1">
    <source>
        <dbReference type="ARBA" id="ARBA00007613"/>
    </source>
</evidence>
<dbReference type="GO" id="GO:0015562">
    <property type="term" value="F:efflux transmembrane transporter activity"/>
    <property type="evidence" value="ECO:0007669"/>
    <property type="project" value="InterPro"/>
</dbReference>
<evidence type="ECO:0008006" key="6">
    <source>
        <dbReference type="Google" id="ProtNLM"/>
    </source>
</evidence>
<feature type="compositionally biased region" description="Low complexity" evidence="2">
    <location>
        <begin position="435"/>
        <end position="461"/>
    </location>
</feature>
<dbReference type="RefSeq" id="WP_243329935.1">
    <property type="nucleotide sequence ID" value="NZ_AP027081.1"/>
</dbReference>
<organism evidence="4 5">
    <name type="scientific">Mesoterricola sediminis</name>
    <dbReference type="NCBI Taxonomy" id="2927980"/>
    <lineage>
        <taxon>Bacteria</taxon>
        <taxon>Pseudomonadati</taxon>
        <taxon>Acidobacteriota</taxon>
        <taxon>Holophagae</taxon>
        <taxon>Holophagales</taxon>
        <taxon>Holophagaceae</taxon>
        <taxon>Mesoterricola</taxon>
    </lineage>
</organism>
<gene>
    <name evidence="4" type="ORF">METESE_28640</name>
</gene>
<dbReference type="AlphaFoldDB" id="A0AA48GRG9"/>
<evidence type="ECO:0000256" key="3">
    <source>
        <dbReference type="SAM" id="SignalP"/>
    </source>
</evidence>
<evidence type="ECO:0000313" key="4">
    <source>
        <dbReference type="EMBL" id="BDU77906.1"/>
    </source>
</evidence>
<evidence type="ECO:0000256" key="2">
    <source>
        <dbReference type="SAM" id="MobiDB-lite"/>
    </source>
</evidence>
<dbReference type="Pfam" id="PF02321">
    <property type="entry name" value="OEP"/>
    <property type="match status" value="2"/>
</dbReference>
<proteinExistence type="inferred from homology"/>
<comment type="similarity">
    <text evidence="1">Belongs to the outer membrane factor (OMF) (TC 1.B.17) family.</text>
</comment>
<feature type="region of interest" description="Disordered" evidence="2">
    <location>
        <begin position="42"/>
        <end position="64"/>
    </location>
</feature>
<keyword evidence="3" id="KW-0732">Signal</keyword>
<feature type="signal peptide" evidence="3">
    <location>
        <begin position="1"/>
        <end position="20"/>
    </location>
</feature>